<name>A0A3E0L345_9CHRO</name>
<comment type="caution">
    <text evidence="1">The sequence shown here is derived from an EMBL/GenBank/DDBJ whole genome shotgun (WGS) entry which is preliminary data.</text>
</comment>
<dbReference type="AlphaFoldDB" id="A0A3E0L345"/>
<reference evidence="1 2" key="1">
    <citation type="submission" date="2017-10" db="EMBL/GenBank/DDBJ databases">
        <title>A large-scale comparative metagenomic study reveals the eutrophication-driven functional interactions in six Microcystis-epibionts communities.</title>
        <authorList>
            <person name="Li Q."/>
            <person name="Lin F."/>
        </authorList>
    </citation>
    <scope>NUCLEOTIDE SEQUENCE [LARGE SCALE GENOMIC DNA]</scope>
    <source>
        <strain evidence="1">TF09</strain>
    </source>
</reference>
<protein>
    <submittedName>
        <fullName evidence="1">Uncharacterized protein</fullName>
    </submittedName>
</protein>
<proteinExistence type="predicted"/>
<dbReference type="EMBL" id="QQWC01000003">
    <property type="protein sequence ID" value="REJ41920.1"/>
    <property type="molecule type" value="Genomic_DNA"/>
</dbReference>
<evidence type="ECO:0000313" key="2">
    <source>
        <dbReference type="Proteomes" id="UP000256873"/>
    </source>
</evidence>
<gene>
    <name evidence="1" type="ORF">DWQ54_13470</name>
</gene>
<dbReference type="Proteomes" id="UP000256873">
    <property type="component" value="Unassembled WGS sequence"/>
</dbReference>
<evidence type="ECO:0000313" key="1">
    <source>
        <dbReference type="EMBL" id="REJ41920.1"/>
    </source>
</evidence>
<accession>A0A3E0L345</accession>
<organism evidence="1 2">
    <name type="scientific">Microcystis flos-aquae TF09</name>
    <dbReference type="NCBI Taxonomy" id="2060473"/>
    <lineage>
        <taxon>Bacteria</taxon>
        <taxon>Bacillati</taxon>
        <taxon>Cyanobacteriota</taxon>
        <taxon>Cyanophyceae</taxon>
        <taxon>Oscillatoriophycideae</taxon>
        <taxon>Chroococcales</taxon>
        <taxon>Microcystaceae</taxon>
        <taxon>Microcystis</taxon>
    </lineage>
</organism>
<sequence length="72" mass="8397">MFCLHDPPPGGFFIALYSLEKLIEWKLSGVELPLILTLNTLYSLEKLIEWKPLNSPGFKNLYKTLYLRLEIN</sequence>